<dbReference type="SUPFAM" id="SSF88713">
    <property type="entry name" value="Glycoside hydrolase/deacetylase"/>
    <property type="match status" value="1"/>
</dbReference>
<evidence type="ECO:0000256" key="2">
    <source>
        <dbReference type="ARBA" id="ARBA00022801"/>
    </source>
</evidence>
<dbReference type="InterPro" id="IPR011330">
    <property type="entry name" value="Glyco_hydro/deAcase_b/a-brl"/>
</dbReference>
<dbReference type="PANTHER" id="PTHR10587">
    <property type="entry name" value="GLYCOSYL TRANSFERASE-RELATED"/>
    <property type="match status" value="1"/>
</dbReference>
<dbReference type="GO" id="GO:0046872">
    <property type="term" value="F:metal ion binding"/>
    <property type="evidence" value="ECO:0007669"/>
    <property type="project" value="UniProtKB-KW"/>
</dbReference>
<dbReference type="Proteomes" id="UP000185924">
    <property type="component" value="Unassembled WGS sequence"/>
</dbReference>
<sequence>MLRLYKTPALLRRLLPGYTWLREERGKVLYLTFDDGPIPEVTPWVLEQLAQYRAQATFFAVGDNIVKHQDIAEQILAAGHRLANHTHNHLRGWETSLERYLENVQQCQQELERLNPIAAQPKLFRPPYGRITLKQAAALRPAYELVMWDVLTNDYDRSLSPEKCLREAIRCTQSGSIIVFHDSLKAQRNMQYALPRFLDHFTAQGYTFQTL</sequence>
<dbReference type="GO" id="GO:0016020">
    <property type="term" value="C:membrane"/>
    <property type="evidence" value="ECO:0007669"/>
    <property type="project" value="TreeGrafter"/>
</dbReference>
<dbReference type="RefSeq" id="WP_007658887.1">
    <property type="nucleotide sequence ID" value="NZ_FTNM01000002.1"/>
</dbReference>
<evidence type="ECO:0000256" key="1">
    <source>
        <dbReference type="ARBA" id="ARBA00022723"/>
    </source>
</evidence>
<dbReference type="OrthoDB" id="9812065at2"/>
<keyword evidence="1" id="KW-0479">Metal-binding</keyword>
<dbReference type="AlphaFoldDB" id="A0A1N6WD11"/>
<dbReference type="EMBL" id="FTNM01000002">
    <property type="protein sequence ID" value="SIQ87860.1"/>
    <property type="molecule type" value="Genomic_DNA"/>
</dbReference>
<dbReference type="STRING" id="1077936.SAMN05421545_1465"/>
<gene>
    <name evidence="4" type="ORF">SAMN05421545_1465</name>
</gene>
<dbReference type="Pfam" id="PF01522">
    <property type="entry name" value="Polysacc_deac_1"/>
    <property type="match status" value="1"/>
</dbReference>
<dbReference type="Gene3D" id="3.20.20.370">
    <property type="entry name" value="Glycoside hydrolase/deacetylase"/>
    <property type="match status" value="1"/>
</dbReference>
<protein>
    <submittedName>
        <fullName evidence="4">Peptidoglycan/xylan/chitin deacetylase, PgdA/CDA1 family</fullName>
    </submittedName>
</protein>
<dbReference type="InterPro" id="IPR002509">
    <property type="entry name" value="NODB_dom"/>
</dbReference>
<organism evidence="4 5">
    <name type="scientific">Pontibacter lucknowensis</name>
    <dbReference type="NCBI Taxonomy" id="1077936"/>
    <lineage>
        <taxon>Bacteria</taxon>
        <taxon>Pseudomonadati</taxon>
        <taxon>Bacteroidota</taxon>
        <taxon>Cytophagia</taxon>
        <taxon>Cytophagales</taxon>
        <taxon>Hymenobacteraceae</taxon>
        <taxon>Pontibacter</taxon>
    </lineage>
</organism>
<dbReference type="GO" id="GO:0016810">
    <property type="term" value="F:hydrolase activity, acting on carbon-nitrogen (but not peptide) bonds"/>
    <property type="evidence" value="ECO:0007669"/>
    <property type="project" value="InterPro"/>
</dbReference>
<dbReference type="PANTHER" id="PTHR10587:SF133">
    <property type="entry name" value="CHITIN DEACETYLASE 1-RELATED"/>
    <property type="match status" value="1"/>
</dbReference>
<reference evidence="5" key="1">
    <citation type="submission" date="2017-01" db="EMBL/GenBank/DDBJ databases">
        <authorList>
            <person name="Varghese N."/>
            <person name="Submissions S."/>
        </authorList>
    </citation>
    <scope>NUCLEOTIDE SEQUENCE [LARGE SCALE GENOMIC DNA]</scope>
    <source>
        <strain evidence="5">DM9</strain>
    </source>
</reference>
<feature type="domain" description="NodB homology" evidence="3">
    <location>
        <begin position="27"/>
        <end position="209"/>
    </location>
</feature>
<dbReference type="PROSITE" id="PS51677">
    <property type="entry name" value="NODB"/>
    <property type="match status" value="1"/>
</dbReference>
<evidence type="ECO:0000313" key="5">
    <source>
        <dbReference type="Proteomes" id="UP000185924"/>
    </source>
</evidence>
<proteinExistence type="predicted"/>
<evidence type="ECO:0000259" key="3">
    <source>
        <dbReference type="PROSITE" id="PS51677"/>
    </source>
</evidence>
<accession>A0A1N6WD11</accession>
<dbReference type="InterPro" id="IPR050248">
    <property type="entry name" value="Polysacc_deacetylase_ArnD"/>
</dbReference>
<dbReference type="GO" id="GO:0005975">
    <property type="term" value="P:carbohydrate metabolic process"/>
    <property type="evidence" value="ECO:0007669"/>
    <property type="project" value="InterPro"/>
</dbReference>
<keyword evidence="2" id="KW-0378">Hydrolase</keyword>
<evidence type="ECO:0000313" key="4">
    <source>
        <dbReference type="EMBL" id="SIQ87860.1"/>
    </source>
</evidence>
<name>A0A1N6WD11_9BACT</name>
<keyword evidence="5" id="KW-1185">Reference proteome</keyword>